<dbReference type="EMBL" id="BARS01045334">
    <property type="protein sequence ID" value="GAG31537.1"/>
    <property type="molecule type" value="Genomic_DNA"/>
</dbReference>
<evidence type="ECO:0000313" key="1">
    <source>
        <dbReference type="EMBL" id="GAG31537.1"/>
    </source>
</evidence>
<reference evidence="1" key="1">
    <citation type="journal article" date="2014" name="Front. Microbiol.">
        <title>High frequency of phylogenetically diverse reductive dehalogenase-homologous genes in deep subseafloor sedimentary metagenomes.</title>
        <authorList>
            <person name="Kawai M."/>
            <person name="Futagami T."/>
            <person name="Toyoda A."/>
            <person name="Takaki Y."/>
            <person name="Nishi S."/>
            <person name="Hori S."/>
            <person name="Arai W."/>
            <person name="Tsubouchi T."/>
            <person name="Morono Y."/>
            <person name="Uchiyama I."/>
            <person name="Ito T."/>
            <person name="Fujiyama A."/>
            <person name="Inagaki F."/>
            <person name="Takami H."/>
        </authorList>
    </citation>
    <scope>NUCLEOTIDE SEQUENCE</scope>
    <source>
        <strain evidence="1">Expedition CK06-06</strain>
    </source>
</reference>
<gene>
    <name evidence="1" type="ORF">S01H1_68364</name>
</gene>
<dbReference type="AlphaFoldDB" id="X0X823"/>
<proteinExistence type="predicted"/>
<name>X0X823_9ZZZZ</name>
<protein>
    <submittedName>
        <fullName evidence="1">Uncharacterized protein</fullName>
    </submittedName>
</protein>
<organism evidence="1">
    <name type="scientific">marine sediment metagenome</name>
    <dbReference type="NCBI Taxonomy" id="412755"/>
    <lineage>
        <taxon>unclassified sequences</taxon>
        <taxon>metagenomes</taxon>
        <taxon>ecological metagenomes</taxon>
    </lineage>
</organism>
<comment type="caution">
    <text evidence="1">The sequence shown here is derived from an EMBL/GenBank/DDBJ whole genome shotgun (WGS) entry which is preliminary data.</text>
</comment>
<accession>X0X823</accession>
<sequence length="91" mass="10979">MKESYTVFRPIIKYNSDDILRVIKEADIPTLSIPCEFKEFRPKRVLERYYQKTGIYFDYNKVFDFARRSLSLPDISSYTSIDKDEYLLNLF</sequence>